<dbReference type="OrthoDB" id="2361368at2"/>
<accession>A0A3P3TXQ4</accession>
<organism evidence="1 2">
    <name type="scientific">Paenibacillus oralis</name>
    <dbReference type="NCBI Taxonomy" id="2490856"/>
    <lineage>
        <taxon>Bacteria</taxon>
        <taxon>Bacillati</taxon>
        <taxon>Bacillota</taxon>
        <taxon>Bacilli</taxon>
        <taxon>Bacillales</taxon>
        <taxon>Paenibacillaceae</taxon>
        <taxon>Paenibacillus</taxon>
    </lineage>
</organism>
<evidence type="ECO:0000313" key="2">
    <source>
        <dbReference type="Proteomes" id="UP000267017"/>
    </source>
</evidence>
<name>A0A3P3TXQ4_9BACL</name>
<dbReference type="EMBL" id="RRCN01000001">
    <property type="protein sequence ID" value="RRJ62048.1"/>
    <property type="molecule type" value="Genomic_DNA"/>
</dbReference>
<protein>
    <recommendedName>
        <fullName evidence="3">YneQ</fullName>
    </recommendedName>
</protein>
<keyword evidence="2" id="KW-1185">Reference proteome</keyword>
<comment type="caution">
    <text evidence="1">The sequence shown here is derived from an EMBL/GenBank/DDBJ whole genome shotgun (WGS) entry which is preliminary data.</text>
</comment>
<dbReference type="RefSeq" id="WP_128629964.1">
    <property type="nucleotide sequence ID" value="NZ_RRCN01000001.1"/>
</dbReference>
<evidence type="ECO:0008006" key="3">
    <source>
        <dbReference type="Google" id="ProtNLM"/>
    </source>
</evidence>
<sequence length="108" mass="12670">MAFGVTREELNEWKHNVARGDIAYLTHYWLDPRFPGAKTVTKVGCSDLSRLTSWCREHGLDPKYIHHRSPFPHFDLIGPKQREILRKEGLWSQLERFKLASPPERKST</sequence>
<gene>
    <name evidence="1" type="ORF">EHV15_03000</name>
</gene>
<reference evidence="1 2" key="1">
    <citation type="submission" date="2018-11" db="EMBL/GenBank/DDBJ databases">
        <title>Genome sequencing of Paenibacillus sp. KCOM 3021 (= ChDC PVNT-B20).</title>
        <authorList>
            <person name="Kook J.-K."/>
            <person name="Park S.-N."/>
            <person name="Lim Y.K."/>
        </authorList>
    </citation>
    <scope>NUCLEOTIDE SEQUENCE [LARGE SCALE GENOMIC DNA]</scope>
    <source>
        <strain evidence="1 2">KCOM 3021</strain>
    </source>
</reference>
<dbReference type="Proteomes" id="UP000267017">
    <property type="component" value="Unassembled WGS sequence"/>
</dbReference>
<proteinExistence type="predicted"/>
<evidence type="ECO:0000313" key="1">
    <source>
        <dbReference type="EMBL" id="RRJ62048.1"/>
    </source>
</evidence>
<dbReference type="AlphaFoldDB" id="A0A3P3TXQ4"/>